<dbReference type="Pfam" id="PF13649">
    <property type="entry name" value="Methyltransf_25"/>
    <property type="match status" value="1"/>
</dbReference>
<dbReference type="SUPFAM" id="SSF53335">
    <property type="entry name" value="S-adenosyl-L-methionine-dependent methyltransferases"/>
    <property type="match status" value="1"/>
</dbReference>
<protein>
    <recommendedName>
        <fullName evidence="3">Carboxy-S-adenosyl-L-methionine synthase</fullName>
        <shortName evidence="3">Cx-SAM synthase</shortName>
        <ecNumber evidence="3">2.1.3.-</ecNumber>
    </recommendedName>
</protein>
<dbReference type="PATRIC" id="fig|1603606.3.peg.1977"/>
<accession>A0A0M4D1E3</accession>
<dbReference type="GO" id="GO:0002098">
    <property type="term" value="P:tRNA wobble uridine modification"/>
    <property type="evidence" value="ECO:0007669"/>
    <property type="project" value="InterPro"/>
</dbReference>
<sequence length="244" mass="28149">MAQDNIFNKKRPVQPFEFNRQVVDVFDDMITRSVPLYREIIGRQARLAARFYQSGSCIYDLGCSNGNLGMALCREMGERPFEMIAVDTSAPMLEDFAARLQLLEQGSQIRLWQEDICRTPLENASVVIVNLTLQFLPVDERDELLRRIFRALLPGGVLLLTEKIVHDDPVFNALQQETYYAFKAENGYSQLEISQKRDALENVLIPETLERHCRRLTEAGFVAVDTWLKWFNFAALIARRREEG</sequence>
<feature type="binding site" evidence="3">
    <location>
        <position position="197"/>
    </location>
    <ligand>
        <name>S-adenosyl-L-methionine</name>
        <dbReference type="ChEBI" id="CHEBI:59789"/>
    </ligand>
</feature>
<evidence type="ECO:0000313" key="6">
    <source>
        <dbReference type="EMBL" id="ALC16596.1"/>
    </source>
</evidence>
<dbReference type="NCBIfam" id="TIGR00740">
    <property type="entry name" value="carboxy-S-adenosyl-L-methionine synthase CmoA"/>
    <property type="match status" value="1"/>
</dbReference>
<keyword evidence="7" id="KW-1185">Reference proteome</keyword>
<dbReference type="InterPro" id="IPR041698">
    <property type="entry name" value="Methyltransf_25"/>
</dbReference>
<feature type="binding site" evidence="3 4">
    <location>
        <begin position="115"/>
        <end position="116"/>
    </location>
    <ligand>
        <name>S-adenosyl-L-methionine</name>
        <dbReference type="ChEBI" id="CHEBI:59789"/>
    </ligand>
</feature>
<feature type="domain" description="Methyltransferase" evidence="5">
    <location>
        <begin position="58"/>
        <end position="156"/>
    </location>
</feature>
<feature type="binding site" evidence="3 4">
    <location>
        <position position="130"/>
    </location>
    <ligand>
        <name>S-adenosyl-L-methionine</name>
        <dbReference type="ChEBI" id="CHEBI:59789"/>
    </ligand>
</feature>
<dbReference type="KEGG" id="des:DSOUD_1821"/>
<keyword evidence="1 3" id="KW-0808">Transferase</keyword>
<keyword evidence="6" id="KW-0489">Methyltransferase</keyword>
<dbReference type="AlphaFoldDB" id="A0A0M4D1E3"/>
<dbReference type="RefSeq" id="WP_053550682.1">
    <property type="nucleotide sequence ID" value="NZ_CP010802.1"/>
</dbReference>
<dbReference type="CDD" id="cd02440">
    <property type="entry name" value="AdoMet_MTases"/>
    <property type="match status" value="1"/>
</dbReference>
<reference evidence="6 7" key="1">
    <citation type="submission" date="2015-07" db="EMBL/GenBank/DDBJ databases">
        <title>Isolation and Genomic Characterization of a Novel Halophilic Metal-Reducing Deltaproteobacterium from the Deep Subsurface.</title>
        <authorList>
            <person name="Badalamenti J.P."/>
            <person name="Summers Z.M."/>
            <person name="Gralnick J.A."/>
            <person name="Bond D.R."/>
        </authorList>
    </citation>
    <scope>NUCLEOTIDE SEQUENCE [LARGE SCALE GENOMIC DNA]</scope>
    <source>
        <strain evidence="6 7">WTL</strain>
    </source>
</reference>
<dbReference type="PANTHER" id="PTHR43861">
    <property type="entry name" value="TRANS-ACONITATE 2-METHYLTRANSFERASE-RELATED"/>
    <property type="match status" value="1"/>
</dbReference>
<dbReference type="GO" id="GO:0008168">
    <property type="term" value="F:methyltransferase activity"/>
    <property type="evidence" value="ECO:0007669"/>
    <property type="project" value="UniProtKB-KW"/>
</dbReference>
<dbReference type="GO" id="GO:0032259">
    <property type="term" value="P:methylation"/>
    <property type="evidence" value="ECO:0007669"/>
    <property type="project" value="UniProtKB-KW"/>
</dbReference>
<comment type="caution">
    <text evidence="3">Lacks conserved residue(s) required for the propagation of feature annotation.</text>
</comment>
<dbReference type="PANTHER" id="PTHR43861:SF2">
    <property type="entry name" value="CARBOXY-S-ADENOSYL-L-METHIONINE SYNTHASE"/>
    <property type="match status" value="1"/>
</dbReference>
<feature type="binding site" evidence="3 4">
    <location>
        <begin position="62"/>
        <end position="64"/>
    </location>
    <ligand>
        <name>S-adenosyl-L-methionine</name>
        <dbReference type="ChEBI" id="CHEBI:59789"/>
    </ligand>
</feature>
<feature type="binding site" evidence="3 4">
    <location>
        <position position="37"/>
    </location>
    <ligand>
        <name>S-adenosyl-L-methionine</name>
        <dbReference type="ChEBI" id="CHEBI:59789"/>
    </ligand>
</feature>
<dbReference type="PIRSF" id="PIRSF006325">
    <property type="entry name" value="MeTrfase_bac"/>
    <property type="match status" value="1"/>
</dbReference>
<comment type="function">
    <text evidence="3">Catalyzes the conversion of S-adenosyl-L-methionine (SAM) to carboxy-S-adenosyl-L-methionine (Cx-SAM).</text>
</comment>
<dbReference type="EMBL" id="CP010802">
    <property type="protein sequence ID" value="ALC16596.1"/>
    <property type="molecule type" value="Genomic_DNA"/>
</dbReference>
<evidence type="ECO:0000313" key="7">
    <source>
        <dbReference type="Proteomes" id="UP000057158"/>
    </source>
</evidence>
<dbReference type="InterPro" id="IPR029063">
    <property type="entry name" value="SAM-dependent_MTases_sf"/>
</dbReference>
<dbReference type="OrthoDB" id="5386938at2"/>
<comment type="similarity">
    <text evidence="3">Belongs to the class I-like SAM-binding methyltransferase superfamily. Cx-SAM synthase family.</text>
</comment>
<name>A0A0M4D1E3_9BACT</name>
<dbReference type="Gene3D" id="3.40.50.150">
    <property type="entry name" value="Vaccinia Virus protein VP39"/>
    <property type="match status" value="1"/>
</dbReference>
<dbReference type="GO" id="GO:1904047">
    <property type="term" value="F:S-adenosyl-L-methionine binding"/>
    <property type="evidence" value="ECO:0007669"/>
    <property type="project" value="UniProtKB-UniRule"/>
</dbReference>
<proteinExistence type="inferred from homology"/>
<comment type="catalytic activity">
    <reaction evidence="3">
        <text>prephenate + S-adenosyl-L-methionine = carboxy-S-adenosyl-L-methionine + 3-phenylpyruvate + H2O</text>
        <dbReference type="Rhea" id="RHEA:51692"/>
        <dbReference type="ChEBI" id="CHEBI:15377"/>
        <dbReference type="ChEBI" id="CHEBI:18005"/>
        <dbReference type="ChEBI" id="CHEBI:29934"/>
        <dbReference type="ChEBI" id="CHEBI:59789"/>
        <dbReference type="ChEBI" id="CHEBI:134278"/>
    </reaction>
</comment>
<dbReference type="Proteomes" id="UP000057158">
    <property type="component" value="Chromosome"/>
</dbReference>
<dbReference type="HAMAP" id="MF_01589">
    <property type="entry name" value="Cx_SAM_synthase"/>
    <property type="match status" value="1"/>
</dbReference>
<dbReference type="GO" id="GO:0016743">
    <property type="term" value="F:carboxyl- or carbamoyltransferase activity"/>
    <property type="evidence" value="ECO:0007669"/>
    <property type="project" value="UniProtKB-UniRule"/>
</dbReference>
<evidence type="ECO:0000256" key="1">
    <source>
        <dbReference type="ARBA" id="ARBA00022679"/>
    </source>
</evidence>
<evidence type="ECO:0000256" key="2">
    <source>
        <dbReference type="ARBA" id="ARBA00022691"/>
    </source>
</evidence>
<organism evidence="6 7">
    <name type="scientific">Desulfuromonas soudanensis</name>
    <dbReference type="NCBI Taxonomy" id="1603606"/>
    <lineage>
        <taxon>Bacteria</taxon>
        <taxon>Pseudomonadati</taxon>
        <taxon>Thermodesulfobacteriota</taxon>
        <taxon>Desulfuromonadia</taxon>
        <taxon>Desulfuromonadales</taxon>
        <taxon>Desulfuromonadaceae</taxon>
        <taxon>Desulfuromonas</taxon>
    </lineage>
</organism>
<dbReference type="EC" id="2.1.3.-" evidence="3"/>
<dbReference type="STRING" id="1603606.DSOUD_1821"/>
<dbReference type="InterPro" id="IPR005271">
    <property type="entry name" value="CmoA"/>
</dbReference>
<keyword evidence="2 3" id="KW-0949">S-adenosyl-L-methionine</keyword>
<evidence type="ECO:0000256" key="3">
    <source>
        <dbReference type="HAMAP-Rule" id="MF_01589"/>
    </source>
</evidence>
<gene>
    <name evidence="3" type="primary">cmoA</name>
    <name evidence="6" type="ORF">DSOUD_1821</name>
</gene>
<evidence type="ECO:0000256" key="4">
    <source>
        <dbReference type="PIRSR" id="PIRSR006325-1"/>
    </source>
</evidence>
<evidence type="ECO:0000259" key="5">
    <source>
        <dbReference type="Pfam" id="PF13649"/>
    </source>
</evidence>